<reference evidence="2" key="1">
    <citation type="journal article" date="2019" name="Int. J. Syst. Evol. Microbiol.">
        <title>The Global Catalogue of Microorganisms (GCM) 10K type strain sequencing project: providing services to taxonomists for standard genome sequencing and annotation.</title>
        <authorList>
            <consortium name="The Broad Institute Genomics Platform"/>
            <consortium name="The Broad Institute Genome Sequencing Center for Infectious Disease"/>
            <person name="Wu L."/>
            <person name="Ma J."/>
        </authorList>
    </citation>
    <scope>NUCLEOTIDE SEQUENCE [LARGE SCALE GENOMIC DNA]</scope>
    <source>
        <strain evidence="2">JCM 30071</strain>
    </source>
</reference>
<dbReference type="RefSeq" id="WP_160807709.1">
    <property type="nucleotide sequence ID" value="NZ_BMPN01000014.1"/>
</dbReference>
<comment type="caution">
    <text evidence="1">The sequence shown here is derived from an EMBL/GenBank/DDBJ whole genome shotgun (WGS) entry which is preliminary data.</text>
</comment>
<protein>
    <submittedName>
        <fullName evidence="1">Uncharacterized protein</fullName>
    </submittedName>
</protein>
<organism evidence="1 2">
    <name type="scientific">Virgibacillus kapii</name>
    <dbReference type="NCBI Taxonomy" id="1638645"/>
    <lineage>
        <taxon>Bacteria</taxon>
        <taxon>Bacillati</taxon>
        <taxon>Bacillota</taxon>
        <taxon>Bacilli</taxon>
        <taxon>Bacillales</taxon>
        <taxon>Bacillaceae</taxon>
        <taxon>Virgibacillus</taxon>
    </lineage>
</organism>
<evidence type="ECO:0000313" key="2">
    <source>
        <dbReference type="Proteomes" id="UP000634435"/>
    </source>
</evidence>
<sequence>MKSAYLFKFKGRSISSSDSVEESRDKYFTIFMHIYQPTKPGMNKPTSLQEWGINTSQLEKMIFNDKDIMLGEIGKYGNFEGVNPSN</sequence>
<proteinExistence type="predicted"/>
<gene>
    <name evidence="1" type="ORF">GCM10007111_43300</name>
</gene>
<keyword evidence="2" id="KW-1185">Reference proteome</keyword>
<accession>A0ABQ2DX83</accession>
<dbReference type="EMBL" id="BMPN01000014">
    <property type="protein sequence ID" value="GGJ76990.1"/>
    <property type="molecule type" value="Genomic_DNA"/>
</dbReference>
<dbReference type="Proteomes" id="UP000634435">
    <property type="component" value="Unassembled WGS sequence"/>
</dbReference>
<evidence type="ECO:0000313" key="1">
    <source>
        <dbReference type="EMBL" id="GGJ76990.1"/>
    </source>
</evidence>
<name>A0ABQ2DX83_9BACI</name>